<sequence length="240" mass="27780">MLFYYCDAKNNLPVQKKMMTPLLIDALTISEGRFEKPCPVLVLKMMLLNEEMSREFSEKIKNQALLLLAIYRKLLLAVDRDLCKVKTLKDSVKRRHWAKVDKAQDKMVVAGQLRLKSLDPEEMILFLNTQHFLKKLPISFVQELVNWASPVVSGNFLIENVLAGYIAQKLLPLERIKVKELGKSVQPYFHLANFSVFLPRLEELYQKYQQQIVRVAPMAEVALALTDLKKARVYRIRSSS</sequence>
<gene>
    <name evidence="1" type="ORF">P800_03170</name>
</gene>
<proteinExistence type="predicted"/>
<dbReference type="EMBL" id="AYHO01000007">
    <property type="protein sequence ID" value="ESJ93768.1"/>
    <property type="molecule type" value="Genomic_DNA"/>
</dbReference>
<accession>A0ABP2ZDP4</accession>
<protein>
    <submittedName>
        <fullName evidence="1">Uncharacterized protein</fullName>
    </submittedName>
</protein>
<reference evidence="1 2" key="1">
    <citation type="submission" date="2013-10" db="EMBL/GenBank/DDBJ databases">
        <title>The Genome Sequence of Acinetobacter lwoffii NIPH 512.</title>
        <authorList>
            <consortium name="The Broad Institute Genomics Platform"/>
            <consortium name="The Broad Institute Genome Sequencing Center for Infectious Disease"/>
            <person name="Cerqueira G."/>
            <person name="Feldgarden M."/>
            <person name="Courvalin P."/>
            <person name="Grillot-Courvalin C."/>
            <person name="Clermont D."/>
            <person name="Rocha E."/>
            <person name="Yoon E.-J."/>
            <person name="Nemec A."/>
            <person name="Young S.K."/>
            <person name="Zeng Q."/>
            <person name="Gargeya S."/>
            <person name="Fitzgerald M."/>
            <person name="Abouelleil A."/>
            <person name="Alvarado L."/>
            <person name="Berlin A.M."/>
            <person name="Chapman S.B."/>
            <person name="Gainer-Dewar J."/>
            <person name="Goldberg J."/>
            <person name="Gnerre S."/>
            <person name="Griggs A."/>
            <person name="Gujja S."/>
            <person name="Hansen M."/>
            <person name="Howarth C."/>
            <person name="Imamovic A."/>
            <person name="Ireland A."/>
            <person name="Larimer J."/>
            <person name="McCowan C."/>
            <person name="Murphy C."/>
            <person name="Pearson M."/>
            <person name="Poon T.W."/>
            <person name="Priest M."/>
            <person name="Roberts A."/>
            <person name="Saif S."/>
            <person name="Shea T."/>
            <person name="Sykes S."/>
            <person name="Wortman J."/>
            <person name="Nusbaum C."/>
            <person name="Birren B."/>
        </authorList>
    </citation>
    <scope>NUCLEOTIDE SEQUENCE [LARGE SCALE GENOMIC DNA]</scope>
    <source>
        <strain evidence="1 2">NIPH 512</strain>
    </source>
</reference>
<name>A0ABP2ZDP4_ACILW</name>
<keyword evidence="2" id="KW-1185">Reference proteome</keyword>
<comment type="caution">
    <text evidence="1">The sequence shown here is derived from an EMBL/GenBank/DDBJ whole genome shotgun (WGS) entry which is preliminary data.</text>
</comment>
<evidence type="ECO:0000313" key="1">
    <source>
        <dbReference type="EMBL" id="ESJ93768.1"/>
    </source>
</evidence>
<evidence type="ECO:0000313" key="2">
    <source>
        <dbReference type="Proteomes" id="UP000018465"/>
    </source>
</evidence>
<organism evidence="1 2">
    <name type="scientific">Acinetobacter lwoffii NCTC 5866 = CIP 64.10 = NIPH 512</name>
    <dbReference type="NCBI Taxonomy" id="981327"/>
    <lineage>
        <taxon>Bacteria</taxon>
        <taxon>Pseudomonadati</taxon>
        <taxon>Pseudomonadota</taxon>
        <taxon>Gammaproteobacteria</taxon>
        <taxon>Moraxellales</taxon>
        <taxon>Moraxellaceae</taxon>
        <taxon>Acinetobacter</taxon>
    </lineage>
</organism>
<dbReference type="Proteomes" id="UP000018465">
    <property type="component" value="Unassembled WGS sequence"/>
</dbReference>